<proteinExistence type="predicted"/>
<accession>A0ABV9SSP6</accession>
<sequence length="54" mass="5931">MSPMTAELVASLEAERLRPTPPPPREYPDGPSAHWRELPPPSTAPERGVRDAGR</sequence>
<reference evidence="3" key="1">
    <citation type="journal article" date="2019" name="Int. J. Syst. Evol. Microbiol.">
        <title>The Global Catalogue of Microorganisms (GCM) 10K type strain sequencing project: providing services to taxonomists for standard genome sequencing and annotation.</title>
        <authorList>
            <consortium name="The Broad Institute Genomics Platform"/>
            <consortium name="The Broad Institute Genome Sequencing Center for Infectious Disease"/>
            <person name="Wu L."/>
            <person name="Ma J."/>
        </authorList>
    </citation>
    <scope>NUCLEOTIDE SEQUENCE [LARGE SCALE GENOMIC DNA]</scope>
    <source>
        <strain evidence="3">CGMCC 4.7304</strain>
    </source>
</reference>
<organism evidence="2 3">
    <name type="scientific">Streptomonospora arabica</name>
    <dbReference type="NCBI Taxonomy" id="412417"/>
    <lineage>
        <taxon>Bacteria</taxon>
        <taxon>Bacillati</taxon>
        <taxon>Actinomycetota</taxon>
        <taxon>Actinomycetes</taxon>
        <taxon>Streptosporangiales</taxon>
        <taxon>Nocardiopsidaceae</taxon>
        <taxon>Streptomonospora</taxon>
    </lineage>
</organism>
<evidence type="ECO:0000313" key="2">
    <source>
        <dbReference type="EMBL" id="MFC4869307.1"/>
    </source>
</evidence>
<gene>
    <name evidence="2" type="ORF">ACFPCZ_21955</name>
</gene>
<keyword evidence="3" id="KW-1185">Reference proteome</keyword>
<dbReference type="RefSeq" id="WP_344142972.1">
    <property type="nucleotide sequence ID" value="NZ_BAAAQI010000006.1"/>
</dbReference>
<feature type="region of interest" description="Disordered" evidence="1">
    <location>
        <begin position="1"/>
        <end position="54"/>
    </location>
</feature>
<dbReference type="EMBL" id="JBHSIY010000028">
    <property type="protein sequence ID" value="MFC4869307.1"/>
    <property type="molecule type" value="Genomic_DNA"/>
</dbReference>
<name>A0ABV9SSP6_9ACTN</name>
<evidence type="ECO:0000313" key="3">
    <source>
        <dbReference type="Proteomes" id="UP001595858"/>
    </source>
</evidence>
<comment type="caution">
    <text evidence="2">The sequence shown here is derived from an EMBL/GenBank/DDBJ whole genome shotgun (WGS) entry which is preliminary data.</text>
</comment>
<dbReference type="Proteomes" id="UP001595858">
    <property type="component" value="Unassembled WGS sequence"/>
</dbReference>
<protein>
    <submittedName>
        <fullName evidence="2">Uncharacterized protein</fullName>
    </submittedName>
</protein>
<evidence type="ECO:0000256" key="1">
    <source>
        <dbReference type="SAM" id="MobiDB-lite"/>
    </source>
</evidence>